<feature type="region of interest" description="Disordered" evidence="1">
    <location>
        <begin position="38"/>
        <end position="57"/>
    </location>
</feature>
<dbReference type="RefSeq" id="WP_177319521.1">
    <property type="nucleotide sequence ID" value="NZ_BOMT01000014.1"/>
</dbReference>
<name>A0A1I1ZF71_9ACTN</name>
<dbReference type="EMBL" id="FONV01000001">
    <property type="protein sequence ID" value="SFE30315.1"/>
    <property type="molecule type" value="Genomic_DNA"/>
</dbReference>
<feature type="compositionally biased region" description="Low complexity" evidence="1">
    <location>
        <begin position="1"/>
        <end position="17"/>
    </location>
</feature>
<proteinExistence type="predicted"/>
<organism evidence="2 3">
    <name type="scientific">Actinoplanes philippinensis</name>
    <dbReference type="NCBI Taxonomy" id="35752"/>
    <lineage>
        <taxon>Bacteria</taxon>
        <taxon>Bacillati</taxon>
        <taxon>Actinomycetota</taxon>
        <taxon>Actinomycetes</taxon>
        <taxon>Micromonosporales</taxon>
        <taxon>Micromonosporaceae</taxon>
        <taxon>Actinoplanes</taxon>
    </lineage>
</organism>
<dbReference type="Proteomes" id="UP000199645">
    <property type="component" value="Unassembled WGS sequence"/>
</dbReference>
<keyword evidence="3" id="KW-1185">Reference proteome</keyword>
<dbReference type="AlphaFoldDB" id="A0A1I1ZF71"/>
<accession>A0A1I1ZF71</accession>
<evidence type="ECO:0000313" key="3">
    <source>
        <dbReference type="Proteomes" id="UP000199645"/>
    </source>
</evidence>
<evidence type="ECO:0000313" key="2">
    <source>
        <dbReference type="EMBL" id="SFE30315.1"/>
    </source>
</evidence>
<reference evidence="2 3" key="1">
    <citation type="submission" date="2016-10" db="EMBL/GenBank/DDBJ databases">
        <authorList>
            <person name="de Groot N.N."/>
        </authorList>
    </citation>
    <scope>NUCLEOTIDE SEQUENCE [LARGE SCALE GENOMIC DNA]</scope>
    <source>
        <strain evidence="2 3">DSM 43019</strain>
    </source>
</reference>
<sequence length="57" mass="6175">MTSSTQLTKTATTATGTERMPEPDIRALWEPLLELLNGSPAPVPARTATRQVSRPAR</sequence>
<evidence type="ECO:0000256" key="1">
    <source>
        <dbReference type="SAM" id="MobiDB-lite"/>
    </source>
</evidence>
<feature type="compositionally biased region" description="Polar residues" evidence="1">
    <location>
        <begin position="48"/>
        <end position="57"/>
    </location>
</feature>
<gene>
    <name evidence="2" type="ORF">SAMN05421541_10169</name>
</gene>
<feature type="region of interest" description="Disordered" evidence="1">
    <location>
        <begin position="1"/>
        <end position="23"/>
    </location>
</feature>
<protein>
    <submittedName>
        <fullName evidence="2">Uncharacterized protein</fullName>
    </submittedName>
</protein>